<protein>
    <submittedName>
        <fullName evidence="5">Bacterial regulatory helix-turn-helix s, AraC family protein</fullName>
    </submittedName>
</protein>
<dbReference type="EMBL" id="HG322949">
    <property type="protein sequence ID" value="CDG86057.1"/>
    <property type="molecule type" value="Genomic_DNA"/>
</dbReference>
<keyword evidence="1" id="KW-0805">Transcription regulation</keyword>
<dbReference type="InterPro" id="IPR018060">
    <property type="entry name" value="HTH_AraC"/>
</dbReference>
<dbReference type="HOGENOM" id="CLU_071578_1_1_4"/>
<gene>
    <name evidence="5" type="ORF">GJA_5461</name>
</gene>
<dbReference type="SMART" id="SM00342">
    <property type="entry name" value="HTH_ARAC"/>
    <property type="match status" value="1"/>
</dbReference>
<dbReference type="GO" id="GO:0005829">
    <property type="term" value="C:cytosol"/>
    <property type="evidence" value="ECO:0007669"/>
    <property type="project" value="TreeGrafter"/>
</dbReference>
<keyword evidence="3" id="KW-0804">Transcription</keyword>
<keyword evidence="6" id="KW-1185">Reference proteome</keyword>
<dbReference type="STRING" id="1349767.GJA_5461"/>
<dbReference type="Proteomes" id="UP000027604">
    <property type="component" value="Chromosome I"/>
</dbReference>
<dbReference type="eggNOG" id="COG2207">
    <property type="taxonomic scope" value="Bacteria"/>
</dbReference>
<evidence type="ECO:0000256" key="1">
    <source>
        <dbReference type="ARBA" id="ARBA00023015"/>
    </source>
</evidence>
<sequence length="270" mass="29537">MAAEHDIQPQRIATDTVQARQVHSLSRVPVFMPSLCRVRHGEKVLQWGKHSMRAGPQHLILMPAGYEFGVVNRPSTQGYLADVVSFPPELVRAFRLRHGALLEAQLAAAPTASLCVPLDRKLNNAWAYLADSLAAQEPVEIQTHHAEGLLLALSLAGHAGPLLVDRNDPLGARIQQLLLFNPAADWTVAGVASRLHLGASTLRRQLALEGRSFRIILEEVRLGVALQRLQTSSRPIGEIAADCGYASASRFAVRFRQHYGLSPRALRSAI</sequence>
<evidence type="ECO:0000259" key="4">
    <source>
        <dbReference type="PROSITE" id="PS01124"/>
    </source>
</evidence>
<dbReference type="PRINTS" id="PR00032">
    <property type="entry name" value="HTHARAC"/>
</dbReference>
<organism evidence="5 6">
    <name type="scientific">Janthinobacterium agaricidamnosum NBRC 102515 = DSM 9628</name>
    <dbReference type="NCBI Taxonomy" id="1349767"/>
    <lineage>
        <taxon>Bacteria</taxon>
        <taxon>Pseudomonadati</taxon>
        <taxon>Pseudomonadota</taxon>
        <taxon>Betaproteobacteria</taxon>
        <taxon>Burkholderiales</taxon>
        <taxon>Oxalobacteraceae</taxon>
        <taxon>Janthinobacterium</taxon>
    </lineage>
</organism>
<dbReference type="GO" id="GO:0003700">
    <property type="term" value="F:DNA-binding transcription factor activity"/>
    <property type="evidence" value="ECO:0007669"/>
    <property type="project" value="InterPro"/>
</dbReference>
<dbReference type="InterPro" id="IPR018062">
    <property type="entry name" value="HTH_AraC-typ_CS"/>
</dbReference>
<dbReference type="PANTHER" id="PTHR47894:SF4">
    <property type="entry name" value="HTH-TYPE TRANSCRIPTIONAL REGULATOR GADX"/>
    <property type="match status" value="1"/>
</dbReference>
<dbReference type="SUPFAM" id="SSF46689">
    <property type="entry name" value="Homeodomain-like"/>
    <property type="match status" value="1"/>
</dbReference>
<dbReference type="Gene3D" id="1.10.10.60">
    <property type="entry name" value="Homeodomain-like"/>
    <property type="match status" value="1"/>
</dbReference>
<dbReference type="InterPro" id="IPR009057">
    <property type="entry name" value="Homeodomain-like_sf"/>
</dbReference>
<dbReference type="AlphaFoldDB" id="W0VFC2"/>
<proteinExistence type="predicted"/>
<keyword evidence="2" id="KW-0238">DNA-binding</keyword>
<dbReference type="PROSITE" id="PS01124">
    <property type="entry name" value="HTH_ARAC_FAMILY_2"/>
    <property type="match status" value="1"/>
</dbReference>
<evidence type="ECO:0000256" key="2">
    <source>
        <dbReference type="ARBA" id="ARBA00023125"/>
    </source>
</evidence>
<feature type="domain" description="HTH araC/xylS-type" evidence="4">
    <location>
        <begin position="172"/>
        <end position="269"/>
    </location>
</feature>
<evidence type="ECO:0000313" key="6">
    <source>
        <dbReference type="Proteomes" id="UP000027604"/>
    </source>
</evidence>
<name>W0VFC2_9BURK</name>
<accession>W0VFC2</accession>
<reference evidence="5 6" key="1">
    <citation type="journal article" date="2015" name="Genome Announc.">
        <title>Genome Sequence of Mushroom Soft-Rot Pathogen Janthinobacterium agaricidamnosum.</title>
        <authorList>
            <person name="Graupner K."/>
            <person name="Lackner G."/>
            <person name="Hertweck C."/>
        </authorList>
    </citation>
    <scope>NUCLEOTIDE SEQUENCE [LARGE SCALE GENOMIC DNA]</scope>
    <source>
        <strain evidence="6">NBRC 102515 / DSM 9628</strain>
    </source>
</reference>
<dbReference type="PANTHER" id="PTHR47894">
    <property type="entry name" value="HTH-TYPE TRANSCRIPTIONAL REGULATOR GADX"/>
    <property type="match status" value="1"/>
</dbReference>
<dbReference type="InterPro" id="IPR020449">
    <property type="entry name" value="Tscrpt_reg_AraC-type_HTH"/>
</dbReference>
<evidence type="ECO:0000313" key="5">
    <source>
        <dbReference type="EMBL" id="CDG86057.1"/>
    </source>
</evidence>
<dbReference type="Pfam" id="PF12833">
    <property type="entry name" value="HTH_18"/>
    <property type="match status" value="1"/>
</dbReference>
<dbReference type="PROSITE" id="PS00041">
    <property type="entry name" value="HTH_ARAC_FAMILY_1"/>
    <property type="match status" value="1"/>
</dbReference>
<dbReference type="KEGG" id="jag:GJA_5461"/>
<dbReference type="GO" id="GO:0000976">
    <property type="term" value="F:transcription cis-regulatory region binding"/>
    <property type="evidence" value="ECO:0007669"/>
    <property type="project" value="TreeGrafter"/>
</dbReference>
<dbReference type="RefSeq" id="WP_038497963.1">
    <property type="nucleotide sequence ID" value="NZ_BCTH01000020.1"/>
</dbReference>
<dbReference type="PATRIC" id="fig|1349767.4.peg.2049"/>
<evidence type="ECO:0000256" key="3">
    <source>
        <dbReference type="ARBA" id="ARBA00023163"/>
    </source>
</evidence>